<keyword evidence="8" id="KW-0969">Cilium</keyword>
<gene>
    <name evidence="8" type="ORF">ACFSUB_08985</name>
</gene>
<evidence type="ECO:0000313" key="8">
    <source>
        <dbReference type="EMBL" id="MFD2705602.1"/>
    </source>
</evidence>
<sequence length="120" mass="14346">MAVVKELYDVTKALYDHMAEPMPKHIEERGTYVEKLEQYLAQRAELLEKMREQTSFSEKERELGAEMFKMNEEIQRWMEASRGELRLVMQQLHKKKKSNRHYARPYSGTTVDGVFFDKKN</sequence>
<evidence type="ECO:0000256" key="2">
    <source>
        <dbReference type="ARBA" id="ARBA00022490"/>
    </source>
</evidence>
<comment type="function">
    <text evidence="5">May act as an export chaperone for the filament capping protein FliD.</text>
</comment>
<proteinExistence type="inferred from homology"/>
<comment type="caution">
    <text evidence="8">The sequence shown here is derived from an EMBL/GenBank/DDBJ whole genome shotgun (WGS) entry which is preliminary data.</text>
</comment>
<keyword evidence="9" id="KW-1185">Reference proteome</keyword>
<dbReference type="EMBL" id="JBHUML010000002">
    <property type="protein sequence ID" value="MFD2705602.1"/>
    <property type="molecule type" value="Genomic_DNA"/>
</dbReference>
<keyword evidence="2" id="KW-0963">Cytoplasm</keyword>
<dbReference type="Proteomes" id="UP001597520">
    <property type="component" value="Unassembled WGS sequence"/>
</dbReference>
<evidence type="ECO:0000256" key="1">
    <source>
        <dbReference type="ARBA" id="ARBA00004514"/>
    </source>
</evidence>
<keyword evidence="8" id="KW-0966">Cell projection</keyword>
<organism evidence="8 9">
    <name type="scientific">Salibacterium lacus</name>
    <dbReference type="NCBI Taxonomy" id="1898109"/>
    <lineage>
        <taxon>Bacteria</taxon>
        <taxon>Bacillati</taxon>
        <taxon>Bacillota</taxon>
        <taxon>Bacilli</taxon>
        <taxon>Bacillales</taxon>
        <taxon>Bacillaceae</taxon>
    </lineage>
</organism>
<accession>A0ABW5T2K4</accession>
<reference evidence="9" key="1">
    <citation type="journal article" date="2019" name="Int. J. Syst. Evol. Microbiol.">
        <title>The Global Catalogue of Microorganisms (GCM) 10K type strain sequencing project: providing services to taxonomists for standard genome sequencing and annotation.</title>
        <authorList>
            <consortium name="The Broad Institute Genomics Platform"/>
            <consortium name="The Broad Institute Genome Sequencing Center for Infectious Disease"/>
            <person name="Wu L."/>
            <person name="Ma J."/>
        </authorList>
    </citation>
    <scope>NUCLEOTIDE SEQUENCE [LARGE SCALE GENOMIC DNA]</scope>
    <source>
        <strain evidence="9">KCTC 33792</strain>
    </source>
</reference>
<evidence type="ECO:0000256" key="6">
    <source>
        <dbReference type="ARBA" id="ARBA00093785"/>
    </source>
</evidence>
<keyword evidence="3" id="KW-1005">Bacterial flagellum biogenesis</keyword>
<keyword evidence="4" id="KW-0143">Chaperone</keyword>
<dbReference type="Pfam" id="PF05400">
    <property type="entry name" value="FliT"/>
    <property type="match status" value="1"/>
</dbReference>
<protein>
    <recommendedName>
        <fullName evidence="7">Flagellar protein FliT</fullName>
    </recommendedName>
</protein>
<comment type="similarity">
    <text evidence="6">Belongs to the bacillales FliT family.</text>
</comment>
<evidence type="ECO:0000256" key="4">
    <source>
        <dbReference type="ARBA" id="ARBA00023186"/>
    </source>
</evidence>
<dbReference type="RefSeq" id="WP_380712851.1">
    <property type="nucleotide sequence ID" value="NZ_JBHUML010000002.1"/>
</dbReference>
<evidence type="ECO:0000313" key="9">
    <source>
        <dbReference type="Proteomes" id="UP001597520"/>
    </source>
</evidence>
<evidence type="ECO:0000256" key="7">
    <source>
        <dbReference type="ARBA" id="ARBA00093797"/>
    </source>
</evidence>
<evidence type="ECO:0000256" key="5">
    <source>
        <dbReference type="ARBA" id="ARBA00093765"/>
    </source>
</evidence>
<keyword evidence="8" id="KW-0282">Flagellum</keyword>
<comment type="subcellular location">
    <subcellularLocation>
        <location evidence="1">Cytoplasm</location>
        <location evidence="1">Cytosol</location>
    </subcellularLocation>
</comment>
<dbReference type="InterPro" id="IPR008622">
    <property type="entry name" value="FliT"/>
</dbReference>
<evidence type="ECO:0000256" key="3">
    <source>
        <dbReference type="ARBA" id="ARBA00022795"/>
    </source>
</evidence>
<name>A0ABW5T2K4_9BACI</name>